<dbReference type="PROSITE" id="PS50195">
    <property type="entry name" value="PX"/>
    <property type="match status" value="1"/>
</dbReference>
<feature type="compositionally biased region" description="Low complexity" evidence="1">
    <location>
        <begin position="357"/>
        <end position="368"/>
    </location>
</feature>
<feature type="region of interest" description="Disordered" evidence="1">
    <location>
        <begin position="517"/>
        <end position="542"/>
    </location>
</feature>
<evidence type="ECO:0008006" key="6">
    <source>
        <dbReference type="Google" id="ProtNLM"/>
    </source>
</evidence>
<name>A0A2T0AF50_RHOTO</name>
<feature type="region of interest" description="Disordered" evidence="1">
    <location>
        <begin position="620"/>
        <end position="670"/>
    </location>
</feature>
<dbReference type="InterPro" id="IPR027267">
    <property type="entry name" value="AH/BAR_dom_sf"/>
</dbReference>
<dbReference type="SUPFAM" id="SSF64268">
    <property type="entry name" value="PX domain"/>
    <property type="match status" value="1"/>
</dbReference>
<dbReference type="AlphaFoldDB" id="A0A2T0AF50"/>
<feature type="compositionally biased region" description="Pro residues" evidence="1">
    <location>
        <begin position="347"/>
        <end position="356"/>
    </location>
</feature>
<organism evidence="4 5">
    <name type="scientific">Rhodotorula toruloides</name>
    <name type="common">Yeast</name>
    <name type="synonym">Rhodosporidium toruloides</name>
    <dbReference type="NCBI Taxonomy" id="5286"/>
    <lineage>
        <taxon>Eukaryota</taxon>
        <taxon>Fungi</taxon>
        <taxon>Dikarya</taxon>
        <taxon>Basidiomycota</taxon>
        <taxon>Pucciniomycotina</taxon>
        <taxon>Microbotryomycetes</taxon>
        <taxon>Sporidiobolales</taxon>
        <taxon>Sporidiobolaceae</taxon>
        <taxon>Rhodotorula</taxon>
    </lineage>
</organism>
<dbReference type="InterPro" id="IPR002108">
    <property type="entry name" value="ADF-H"/>
</dbReference>
<dbReference type="OrthoDB" id="10254720at2759"/>
<dbReference type="Gene3D" id="1.20.1270.60">
    <property type="entry name" value="Arfaptin homology (AH) domain/BAR domain"/>
    <property type="match status" value="1"/>
</dbReference>
<dbReference type="SMART" id="SM00312">
    <property type="entry name" value="PX"/>
    <property type="match status" value="1"/>
</dbReference>
<feature type="domain" description="ADF-H" evidence="3">
    <location>
        <begin position="4"/>
        <end position="153"/>
    </location>
</feature>
<dbReference type="CDD" id="cd00174">
    <property type="entry name" value="SH3"/>
    <property type="match status" value="1"/>
</dbReference>
<dbReference type="CDD" id="cd11285">
    <property type="entry name" value="ADF_Twf-N_like"/>
    <property type="match status" value="1"/>
</dbReference>
<evidence type="ECO:0000313" key="5">
    <source>
        <dbReference type="Proteomes" id="UP000239560"/>
    </source>
</evidence>
<dbReference type="InterPro" id="IPR036028">
    <property type="entry name" value="SH3-like_dom_sf"/>
</dbReference>
<dbReference type="EMBL" id="LCTV02000002">
    <property type="protein sequence ID" value="PRQ76618.1"/>
    <property type="molecule type" value="Genomic_DNA"/>
</dbReference>
<reference evidence="4 5" key="1">
    <citation type="journal article" date="2018" name="Elife">
        <title>Functional genomics of lipid metabolism in the oleaginous yeast Rhodosporidium toruloides.</title>
        <authorList>
            <person name="Coradetti S.T."/>
            <person name="Pinel D."/>
            <person name="Geiselman G."/>
            <person name="Ito M."/>
            <person name="Mondo S."/>
            <person name="Reilly M.C."/>
            <person name="Cheng Y.F."/>
            <person name="Bauer S."/>
            <person name="Grigoriev I."/>
            <person name="Gladden J.M."/>
            <person name="Simmons B.A."/>
            <person name="Brem R."/>
            <person name="Arkin A.P."/>
            <person name="Skerker J.M."/>
        </authorList>
    </citation>
    <scope>NUCLEOTIDE SEQUENCE [LARGE SCALE GENOMIC DNA]</scope>
    <source>
        <strain evidence="4 5">NBRC 0880</strain>
    </source>
</reference>
<dbReference type="GO" id="GO:0016197">
    <property type="term" value="P:endosomal transport"/>
    <property type="evidence" value="ECO:0007669"/>
    <property type="project" value="TreeGrafter"/>
</dbReference>
<dbReference type="GO" id="GO:0005886">
    <property type="term" value="C:plasma membrane"/>
    <property type="evidence" value="ECO:0007669"/>
    <property type="project" value="TreeGrafter"/>
</dbReference>
<feature type="region of interest" description="Disordered" evidence="1">
    <location>
        <begin position="341"/>
        <end position="377"/>
    </location>
</feature>
<dbReference type="InterPro" id="IPR029006">
    <property type="entry name" value="ADF-H/Gelsolin-like_dom_sf"/>
</dbReference>
<feature type="compositionally biased region" description="Pro residues" evidence="1">
    <location>
        <begin position="517"/>
        <end position="526"/>
    </location>
</feature>
<feature type="region of interest" description="Disordered" evidence="1">
    <location>
        <begin position="163"/>
        <end position="256"/>
    </location>
</feature>
<feature type="compositionally biased region" description="Basic and acidic residues" evidence="1">
    <location>
        <begin position="235"/>
        <end position="249"/>
    </location>
</feature>
<accession>A0A2T0AF50</accession>
<dbReference type="GO" id="GO:0097320">
    <property type="term" value="P:plasma membrane tubulation"/>
    <property type="evidence" value="ECO:0007669"/>
    <property type="project" value="TreeGrafter"/>
</dbReference>
<protein>
    <recommendedName>
        <fullName evidence="6">PX domain-containing protein</fullName>
    </recommendedName>
</protein>
<dbReference type="SUPFAM" id="SSF50044">
    <property type="entry name" value="SH3-domain"/>
    <property type="match status" value="1"/>
</dbReference>
<sequence>MAAQSGIAPTQELTDLWTNALADPQTRLVKIIIKDEQLVPSGTFTSTSPTSNSGDEDATSDAAFAEDFTLFDQDGVVEEKVPAYYAYRISPPPASTFAFFSYVPDHAPVRQKMLYASTQNTLVKFLGDSRLPVSIFATSTSDLTHASYLSHIEHSTASAPLTAREAEMASVRAAEASEAASSRGTDKPPAQQPSILSPRSPTSPHPPASVPTLRLPTAPPVPPKPLYLSTARRIRGGEVDEDGRSEGRLRGGRRGALPDRWSVMTAEDEVPVHVNGEGTGQAAHAAQQDYEKDGDAEESVADEGTVRLAKSVDEASKVAGEDGSAATDAAAKLTLAALFDSVDKPDSPTPSLPRPRSPSTTSTDSQQTEAFRTPVGTLRAGSTIKVRAKDGRQSIYFDPSSTNPFLPSSSALLPAPPSDDAAYPTTETSDVDVVLPSDFPLLALPSSSSPAIALHAFTGQGDFGELSFPQGDSLRIEVEDVGGGWSLGFVESEGEAKRGLVPRGWYAYVDGLSKSPPLPAESPSPGAPAVHDSARSATSDTSDCTILPTTNPPVQHSLAVDSSEPHATRSIGRHVVVSGTEFEPTWVADGDKIGAVDLEEQIGSESSAVLEREVEKAQVPLHAEDLTRSSDSGKASKVDVDAVSSAQADRDASLDHTATPTRPPPPAIPAPVSQSFLFRIGLAPFFDTSASSSTLSRFLPALGRTPIPGASILAATSASSSLAAALSSTKPRLPRLETHRASKLPDGRTLLLRWVEEGDELDEAVEYGENGEGSVQCFDIDSGPAWRRRGTDEDGGRAEVFVTEPKKCSPLNESPFVVYTVLMSFPTVATEPDDDAATSQTLCVDRRYSHFAALHTLLVSRFLAPLIYVPPLPLKGPLAFGAARFDPALLERRRKELERWLRRCLRHPVLGESEEMTGFLAIEGEKELSAHLLLATPRPPPPLQPLFPARVFHPAFNIDLSEAEDVCDRFERHCKAVELGGGVRGVAEPLRMEREQERSSANTLQQLAHSLVRLASGSALPPTSYDTGIPSLAAGEAGANGDRRTRAKGWSLQNEAGALSWKEDDEPLGVSKALQAAGEACADVADLGDTAARTSLLDVEERLLSVSAPLSQYTPLIELHRSLVSTYRRLARLSGINPSVSDQLARCETALNITSAEMDRVRLERTEDLAEAVKGWLEEKISVHEQSLGHLRFALDHFSPSSLADLALTGPRLRSRLETADGPLAYPPLPRAGVYERDSGGSAWR</sequence>
<feature type="compositionally biased region" description="Low complexity" evidence="1">
    <location>
        <begin position="168"/>
        <end position="183"/>
    </location>
</feature>
<evidence type="ECO:0000256" key="1">
    <source>
        <dbReference type="SAM" id="MobiDB-lite"/>
    </source>
</evidence>
<dbReference type="InterPro" id="IPR001683">
    <property type="entry name" value="PX_dom"/>
</dbReference>
<dbReference type="PANTHER" id="PTHR45827:SF1">
    <property type="entry name" value="SORTING NEXIN"/>
    <property type="match status" value="1"/>
</dbReference>
<comment type="caution">
    <text evidence="4">The sequence shown here is derived from an EMBL/GenBank/DDBJ whole genome shotgun (WGS) entry which is preliminary data.</text>
</comment>
<dbReference type="Gene3D" id="3.30.1520.10">
    <property type="entry name" value="Phox-like domain"/>
    <property type="match status" value="1"/>
</dbReference>
<proteinExistence type="predicted"/>
<dbReference type="SMART" id="SM00102">
    <property type="entry name" value="ADF"/>
    <property type="match status" value="1"/>
</dbReference>
<dbReference type="SUPFAM" id="SSF55753">
    <property type="entry name" value="Actin depolymerizing proteins"/>
    <property type="match status" value="1"/>
</dbReference>
<feature type="compositionally biased region" description="Acidic residues" evidence="1">
    <location>
        <begin position="292"/>
        <end position="301"/>
    </location>
</feature>
<dbReference type="GO" id="GO:0003779">
    <property type="term" value="F:actin binding"/>
    <property type="evidence" value="ECO:0007669"/>
    <property type="project" value="InterPro"/>
</dbReference>
<evidence type="ECO:0000259" key="3">
    <source>
        <dbReference type="PROSITE" id="PS51263"/>
    </source>
</evidence>
<dbReference type="Pfam" id="PF00241">
    <property type="entry name" value="Cofilin_ADF"/>
    <property type="match status" value="1"/>
</dbReference>
<dbReference type="Pfam" id="PF00787">
    <property type="entry name" value="PX"/>
    <property type="match status" value="1"/>
</dbReference>
<feature type="domain" description="PX" evidence="2">
    <location>
        <begin position="797"/>
        <end position="927"/>
    </location>
</feature>
<dbReference type="Gene3D" id="3.40.20.10">
    <property type="entry name" value="Severin"/>
    <property type="match status" value="1"/>
</dbReference>
<evidence type="ECO:0000259" key="2">
    <source>
        <dbReference type="PROSITE" id="PS50195"/>
    </source>
</evidence>
<feature type="region of interest" description="Disordered" evidence="1">
    <location>
        <begin position="274"/>
        <end position="303"/>
    </location>
</feature>
<dbReference type="GO" id="GO:0031410">
    <property type="term" value="C:cytoplasmic vesicle"/>
    <property type="evidence" value="ECO:0007669"/>
    <property type="project" value="TreeGrafter"/>
</dbReference>
<evidence type="ECO:0000313" key="4">
    <source>
        <dbReference type="EMBL" id="PRQ76618.1"/>
    </source>
</evidence>
<gene>
    <name evidence="4" type="ORF">AAT19DRAFT_12036</name>
</gene>
<dbReference type="Proteomes" id="UP000239560">
    <property type="component" value="Unassembled WGS sequence"/>
</dbReference>
<dbReference type="InterPro" id="IPR036871">
    <property type="entry name" value="PX_dom_sf"/>
</dbReference>
<dbReference type="GO" id="GO:0035091">
    <property type="term" value="F:phosphatidylinositol binding"/>
    <property type="evidence" value="ECO:0007669"/>
    <property type="project" value="InterPro"/>
</dbReference>
<dbReference type="PROSITE" id="PS51263">
    <property type="entry name" value="ADF_H"/>
    <property type="match status" value="1"/>
</dbReference>
<dbReference type="GO" id="GO:0006897">
    <property type="term" value="P:endocytosis"/>
    <property type="evidence" value="ECO:0007669"/>
    <property type="project" value="TreeGrafter"/>
</dbReference>
<dbReference type="Gene3D" id="2.30.30.40">
    <property type="entry name" value="SH3 Domains"/>
    <property type="match status" value="1"/>
</dbReference>
<dbReference type="PANTHER" id="PTHR45827">
    <property type="entry name" value="SORTING NEXIN"/>
    <property type="match status" value="1"/>
</dbReference>